<reference evidence="4" key="1">
    <citation type="journal article" date="2007" name="Proc. Natl. Acad. Sci. U.S.A.">
        <title>Genome sequencing reveals complex secondary metabolome in the marine actinomycete Salinispora tropica.</title>
        <authorList>
            <person name="Udwary D.W."/>
            <person name="Zeigler L."/>
            <person name="Asolkar R.N."/>
            <person name="Singan V."/>
            <person name="Lapidus A."/>
            <person name="Fenical W."/>
            <person name="Jensen P.R."/>
            <person name="Moore B.S."/>
        </authorList>
    </citation>
    <scope>NUCLEOTIDE SEQUENCE [LARGE SCALE GENOMIC DNA]</scope>
    <source>
        <strain evidence="4">ATCC BAA-916 / DSM 44818 / CNB-440</strain>
    </source>
</reference>
<keyword evidence="4" id="KW-1185">Reference proteome</keyword>
<feature type="transmembrane region" description="Helical" evidence="2">
    <location>
        <begin position="220"/>
        <end position="239"/>
    </location>
</feature>
<dbReference type="eggNOG" id="COG5395">
    <property type="taxonomic scope" value="Bacteria"/>
</dbReference>
<evidence type="ECO:0000313" key="3">
    <source>
        <dbReference type="EMBL" id="ABP55176.1"/>
    </source>
</evidence>
<sequence>MPSGDADEGPGQQNAGTRRTAPTSLVRSCRRAGIPPSHRGAACRPGCCRVWLPTVPNARPLRAVPGIDHHRNIGDAGGSVGCDAVAQHRLAAVPLTSASRREGTESAVRETLQSARNDSTDETKPPRRQRPVETTRWPWYRSPWVIAAAVIVVFNLLYALPRYLSLDPTLSRVGIDPDFPLHHEIIVVHVVTGNIAMVAMFLQILPWLRQRSVRFHRWSGLVYLYGGALPSALLALALLPPSLAPTGKVGLAAMSIAWIATSVAGYRTQARHHYRDHRRWMTYSFAIALGTSWGRTLNLGMQTFPWFKMDIMIFLELVSWLWVVNVLIAHWWLQRRTRLNRARASLRPKSNISVSE</sequence>
<organism evidence="3 4">
    <name type="scientific">Salinispora tropica (strain ATCC BAA-916 / DSM 44818 / JCM 13857 / NBRC 105044 / CNB-440)</name>
    <dbReference type="NCBI Taxonomy" id="369723"/>
    <lineage>
        <taxon>Bacteria</taxon>
        <taxon>Bacillati</taxon>
        <taxon>Actinomycetota</taxon>
        <taxon>Actinomycetes</taxon>
        <taxon>Micromonosporales</taxon>
        <taxon>Micromonosporaceae</taxon>
        <taxon>Salinispora</taxon>
    </lineage>
</organism>
<evidence type="ECO:0000313" key="4">
    <source>
        <dbReference type="Proteomes" id="UP000000235"/>
    </source>
</evidence>
<keyword evidence="2" id="KW-0472">Membrane</keyword>
<evidence type="ECO:0000256" key="1">
    <source>
        <dbReference type="SAM" id="MobiDB-lite"/>
    </source>
</evidence>
<evidence type="ECO:0000256" key="2">
    <source>
        <dbReference type="SAM" id="Phobius"/>
    </source>
</evidence>
<feature type="transmembrane region" description="Helical" evidence="2">
    <location>
        <begin position="251"/>
        <end position="268"/>
    </location>
</feature>
<dbReference type="KEGG" id="stp:Strop_2732"/>
<feature type="transmembrane region" description="Helical" evidence="2">
    <location>
        <begin position="144"/>
        <end position="165"/>
    </location>
</feature>
<feature type="region of interest" description="Disordered" evidence="1">
    <location>
        <begin position="95"/>
        <end position="131"/>
    </location>
</feature>
<feature type="transmembrane region" description="Helical" evidence="2">
    <location>
        <begin position="311"/>
        <end position="333"/>
    </location>
</feature>
<protein>
    <recommendedName>
        <fullName evidence="5">DUF2306 domain-containing protein</fullName>
    </recommendedName>
</protein>
<dbReference type="InterPro" id="IPR018750">
    <property type="entry name" value="DUF2306_membrane"/>
</dbReference>
<feature type="compositionally biased region" description="Polar residues" evidence="1">
    <location>
        <begin position="11"/>
        <end position="26"/>
    </location>
</feature>
<proteinExistence type="predicted"/>
<keyword evidence="2" id="KW-0812">Transmembrane</keyword>
<dbReference type="STRING" id="369723.Strop_2732"/>
<keyword evidence="2" id="KW-1133">Transmembrane helix</keyword>
<feature type="compositionally biased region" description="Basic and acidic residues" evidence="1">
    <location>
        <begin position="99"/>
        <end position="108"/>
    </location>
</feature>
<feature type="transmembrane region" description="Helical" evidence="2">
    <location>
        <begin position="280"/>
        <end position="299"/>
    </location>
</feature>
<dbReference type="Proteomes" id="UP000000235">
    <property type="component" value="Chromosome"/>
</dbReference>
<name>A4X8H6_SALTO</name>
<dbReference type="EMBL" id="CP000667">
    <property type="protein sequence ID" value="ABP55176.1"/>
    <property type="molecule type" value="Genomic_DNA"/>
</dbReference>
<evidence type="ECO:0008006" key="5">
    <source>
        <dbReference type="Google" id="ProtNLM"/>
    </source>
</evidence>
<feature type="region of interest" description="Disordered" evidence="1">
    <location>
        <begin position="1"/>
        <end position="26"/>
    </location>
</feature>
<feature type="transmembrane region" description="Helical" evidence="2">
    <location>
        <begin position="185"/>
        <end position="208"/>
    </location>
</feature>
<accession>A4X8H6</accession>
<dbReference type="HOGENOM" id="CLU_778204_0_0_11"/>
<dbReference type="AlphaFoldDB" id="A4X8H6"/>
<feature type="compositionally biased region" description="Basic and acidic residues" evidence="1">
    <location>
        <begin position="118"/>
        <end position="131"/>
    </location>
</feature>
<dbReference type="Pfam" id="PF10067">
    <property type="entry name" value="DUF2306"/>
    <property type="match status" value="1"/>
</dbReference>
<gene>
    <name evidence="3" type="ordered locus">Strop_2732</name>
</gene>